<feature type="domain" description="Histidine kinase" evidence="13">
    <location>
        <begin position="632"/>
        <end position="850"/>
    </location>
</feature>
<keyword evidence="7" id="KW-0547">Nucleotide-binding</keyword>
<evidence type="ECO:0000259" key="13">
    <source>
        <dbReference type="PROSITE" id="PS50109"/>
    </source>
</evidence>
<dbReference type="InterPro" id="IPR000700">
    <property type="entry name" value="PAS-assoc_C"/>
</dbReference>
<evidence type="ECO:0000313" key="16">
    <source>
        <dbReference type="Proteomes" id="UP000772181"/>
    </source>
</evidence>
<dbReference type="SUPFAM" id="SSF55781">
    <property type="entry name" value="GAF domain-like"/>
    <property type="match status" value="2"/>
</dbReference>
<evidence type="ECO:0000256" key="8">
    <source>
        <dbReference type="ARBA" id="ARBA00022777"/>
    </source>
</evidence>
<keyword evidence="10" id="KW-0902">Two-component regulatory system</keyword>
<dbReference type="FunFam" id="3.30.565.10:FF:000023">
    <property type="entry name" value="PAS domain-containing sensor histidine kinase"/>
    <property type="match status" value="1"/>
</dbReference>
<dbReference type="InterPro" id="IPR005467">
    <property type="entry name" value="His_kinase_dom"/>
</dbReference>
<dbReference type="InterPro" id="IPR003661">
    <property type="entry name" value="HisK_dim/P_dom"/>
</dbReference>
<dbReference type="InterPro" id="IPR036890">
    <property type="entry name" value="HATPase_C_sf"/>
</dbReference>
<dbReference type="NCBIfam" id="TIGR00229">
    <property type="entry name" value="sensory_box"/>
    <property type="match status" value="1"/>
</dbReference>
<dbReference type="EC" id="2.7.13.3" evidence="3"/>
<dbReference type="SUPFAM" id="SSF55785">
    <property type="entry name" value="PYP-like sensor domain (PAS domain)"/>
    <property type="match status" value="1"/>
</dbReference>
<dbReference type="SMART" id="SM00387">
    <property type="entry name" value="HATPase_c"/>
    <property type="match status" value="1"/>
</dbReference>
<dbReference type="PROSITE" id="PS50109">
    <property type="entry name" value="HIS_KIN"/>
    <property type="match status" value="1"/>
</dbReference>
<dbReference type="InterPro" id="IPR036097">
    <property type="entry name" value="HisK_dim/P_sf"/>
</dbReference>
<evidence type="ECO:0000259" key="14">
    <source>
        <dbReference type="PROSITE" id="PS50113"/>
    </source>
</evidence>
<dbReference type="Proteomes" id="UP000772181">
    <property type="component" value="Unassembled WGS sequence"/>
</dbReference>
<dbReference type="Pfam" id="PF00512">
    <property type="entry name" value="HisKA"/>
    <property type="match status" value="1"/>
</dbReference>
<dbReference type="InterPro" id="IPR035965">
    <property type="entry name" value="PAS-like_dom_sf"/>
</dbReference>
<evidence type="ECO:0000256" key="11">
    <source>
        <dbReference type="ARBA" id="ARBA00023136"/>
    </source>
</evidence>
<dbReference type="SMART" id="SM00065">
    <property type="entry name" value="GAF"/>
    <property type="match status" value="1"/>
</dbReference>
<evidence type="ECO:0000256" key="1">
    <source>
        <dbReference type="ARBA" id="ARBA00000085"/>
    </source>
</evidence>
<dbReference type="InterPro" id="IPR029016">
    <property type="entry name" value="GAF-like_dom_sf"/>
</dbReference>
<dbReference type="GO" id="GO:0005524">
    <property type="term" value="F:ATP binding"/>
    <property type="evidence" value="ECO:0007669"/>
    <property type="project" value="UniProtKB-KW"/>
</dbReference>
<reference evidence="15" key="1">
    <citation type="submission" date="2020-07" db="EMBL/GenBank/DDBJ databases">
        <title>Huge and variable diversity of episymbiotic CPR bacteria and DPANN archaea in groundwater ecosystems.</title>
        <authorList>
            <person name="He C.Y."/>
            <person name="Keren R."/>
            <person name="Whittaker M."/>
            <person name="Farag I.F."/>
            <person name="Doudna J."/>
            <person name="Cate J.H.D."/>
            <person name="Banfield J.F."/>
        </authorList>
    </citation>
    <scope>NUCLEOTIDE SEQUENCE</scope>
    <source>
        <strain evidence="15">NC_groundwater_1482_Ag_S-0.65um_47_24</strain>
    </source>
</reference>
<protein>
    <recommendedName>
        <fullName evidence="3">histidine kinase</fullName>
        <ecNumber evidence="3">2.7.13.3</ecNumber>
    </recommendedName>
</protein>
<dbReference type="InterPro" id="IPR000014">
    <property type="entry name" value="PAS"/>
</dbReference>
<comment type="subcellular location">
    <subcellularLocation>
        <location evidence="2">Cell membrane</location>
    </subcellularLocation>
</comment>
<evidence type="ECO:0000256" key="4">
    <source>
        <dbReference type="ARBA" id="ARBA00022475"/>
    </source>
</evidence>
<evidence type="ECO:0000256" key="2">
    <source>
        <dbReference type="ARBA" id="ARBA00004236"/>
    </source>
</evidence>
<dbReference type="PRINTS" id="PR00344">
    <property type="entry name" value="BCTRLSENSOR"/>
</dbReference>
<keyword evidence="4" id="KW-1003">Cell membrane</keyword>
<gene>
    <name evidence="15" type="ORF">HY730_08045</name>
</gene>
<dbReference type="CDD" id="cd00130">
    <property type="entry name" value="PAS"/>
    <property type="match status" value="1"/>
</dbReference>
<accession>A0A933LR22</accession>
<keyword evidence="5" id="KW-0597">Phosphoprotein</keyword>
<dbReference type="Gene3D" id="3.30.450.40">
    <property type="match status" value="2"/>
</dbReference>
<feature type="transmembrane region" description="Helical" evidence="12">
    <location>
        <begin position="94"/>
        <end position="112"/>
    </location>
</feature>
<dbReference type="PROSITE" id="PS50113">
    <property type="entry name" value="PAC"/>
    <property type="match status" value="1"/>
</dbReference>
<organism evidence="15 16">
    <name type="scientific">Tectimicrobiota bacterium</name>
    <dbReference type="NCBI Taxonomy" id="2528274"/>
    <lineage>
        <taxon>Bacteria</taxon>
        <taxon>Pseudomonadati</taxon>
        <taxon>Nitrospinota/Tectimicrobiota group</taxon>
        <taxon>Candidatus Tectimicrobiota</taxon>
    </lineage>
</organism>
<keyword evidence="11 12" id="KW-0472">Membrane</keyword>
<comment type="catalytic activity">
    <reaction evidence="1">
        <text>ATP + protein L-histidine = ADP + protein N-phospho-L-histidine.</text>
        <dbReference type="EC" id="2.7.13.3"/>
    </reaction>
</comment>
<evidence type="ECO:0000256" key="5">
    <source>
        <dbReference type="ARBA" id="ARBA00022553"/>
    </source>
</evidence>
<evidence type="ECO:0000256" key="12">
    <source>
        <dbReference type="SAM" id="Phobius"/>
    </source>
</evidence>
<keyword evidence="12" id="KW-0812">Transmembrane</keyword>
<keyword evidence="9" id="KW-0067">ATP-binding</keyword>
<dbReference type="AlphaFoldDB" id="A0A933LR22"/>
<name>A0A933LR22_UNCTE</name>
<keyword evidence="12" id="KW-1133">Transmembrane helix</keyword>
<dbReference type="Pfam" id="PF13185">
    <property type="entry name" value="GAF_2"/>
    <property type="match status" value="1"/>
</dbReference>
<keyword evidence="6" id="KW-0808">Transferase</keyword>
<feature type="transmembrane region" description="Helical" evidence="12">
    <location>
        <begin position="35"/>
        <end position="56"/>
    </location>
</feature>
<dbReference type="GO" id="GO:0009927">
    <property type="term" value="F:histidine phosphotransfer kinase activity"/>
    <property type="evidence" value="ECO:0007669"/>
    <property type="project" value="TreeGrafter"/>
</dbReference>
<feature type="domain" description="PAC" evidence="14">
    <location>
        <begin position="393"/>
        <end position="445"/>
    </location>
</feature>
<dbReference type="PANTHER" id="PTHR43047:SF72">
    <property type="entry name" value="OSMOSENSING HISTIDINE PROTEIN KINASE SLN1"/>
    <property type="match status" value="1"/>
</dbReference>
<evidence type="ECO:0000313" key="15">
    <source>
        <dbReference type="EMBL" id="MBI4596309.1"/>
    </source>
</evidence>
<dbReference type="CDD" id="cd00082">
    <property type="entry name" value="HisKA"/>
    <property type="match status" value="1"/>
</dbReference>
<dbReference type="Gene3D" id="3.30.565.10">
    <property type="entry name" value="Histidine kinase-like ATPase, C-terminal domain"/>
    <property type="match status" value="1"/>
</dbReference>
<dbReference type="InterPro" id="IPR003594">
    <property type="entry name" value="HATPase_dom"/>
</dbReference>
<proteinExistence type="predicted"/>
<dbReference type="GO" id="GO:0000155">
    <property type="term" value="F:phosphorelay sensor kinase activity"/>
    <property type="evidence" value="ECO:0007669"/>
    <property type="project" value="InterPro"/>
</dbReference>
<dbReference type="Pfam" id="PF08448">
    <property type="entry name" value="PAS_4"/>
    <property type="match status" value="1"/>
</dbReference>
<dbReference type="InterPro" id="IPR003018">
    <property type="entry name" value="GAF"/>
</dbReference>
<dbReference type="Gene3D" id="3.30.450.20">
    <property type="entry name" value="PAS domain"/>
    <property type="match status" value="1"/>
</dbReference>
<evidence type="ECO:0000256" key="10">
    <source>
        <dbReference type="ARBA" id="ARBA00023012"/>
    </source>
</evidence>
<keyword evidence="8" id="KW-0418">Kinase</keyword>
<evidence type="ECO:0000256" key="7">
    <source>
        <dbReference type="ARBA" id="ARBA00022741"/>
    </source>
</evidence>
<dbReference type="SUPFAM" id="SSF55874">
    <property type="entry name" value="ATPase domain of HSP90 chaperone/DNA topoisomerase II/histidine kinase"/>
    <property type="match status" value="1"/>
</dbReference>
<dbReference type="CDD" id="cd00075">
    <property type="entry name" value="HATPase"/>
    <property type="match status" value="1"/>
</dbReference>
<evidence type="ECO:0000256" key="9">
    <source>
        <dbReference type="ARBA" id="ARBA00022840"/>
    </source>
</evidence>
<dbReference type="InterPro" id="IPR013656">
    <property type="entry name" value="PAS_4"/>
</dbReference>
<dbReference type="Gene3D" id="1.10.287.130">
    <property type="match status" value="1"/>
</dbReference>
<dbReference type="SMART" id="SM00388">
    <property type="entry name" value="HisKA"/>
    <property type="match status" value="1"/>
</dbReference>
<feature type="transmembrane region" description="Helical" evidence="12">
    <location>
        <begin position="119"/>
        <end position="139"/>
    </location>
</feature>
<dbReference type="InterPro" id="IPR004358">
    <property type="entry name" value="Sig_transdc_His_kin-like_C"/>
</dbReference>
<dbReference type="PANTHER" id="PTHR43047">
    <property type="entry name" value="TWO-COMPONENT HISTIDINE PROTEIN KINASE"/>
    <property type="match status" value="1"/>
</dbReference>
<dbReference type="GO" id="GO:0005886">
    <property type="term" value="C:plasma membrane"/>
    <property type="evidence" value="ECO:0007669"/>
    <property type="project" value="UniProtKB-SubCell"/>
</dbReference>
<dbReference type="EMBL" id="JACQWF010000355">
    <property type="protein sequence ID" value="MBI4596309.1"/>
    <property type="molecule type" value="Genomic_DNA"/>
</dbReference>
<evidence type="ECO:0000256" key="3">
    <source>
        <dbReference type="ARBA" id="ARBA00012438"/>
    </source>
</evidence>
<dbReference type="Pfam" id="PF02518">
    <property type="entry name" value="HATPase_c"/>
    <property type="match status" value="1"/>
</dbReference>
<comment type="caution">
    <text evidence="15">The sequence shown here is derived from an EMBL/GenBank/DDBJ whole genome shotgun (WGS) entry which is preliminary data.</text>
</comment>
<dbReference type="SUPFAM" id="SSF47384">
    <property type="entry name" value="Homodimeric domain of signal transducing histidine kinase"/>
    <property type="match status" value="1"/>
</dbReference>
<evidence type="ECO:0000256" key="6">
    <source>
        <dbReference type="ARBA" id="ARBA00022679"/>
    </source>
</evidence>
<sequence length="859" mass="95097">MKNNKDNPRGEVNRVINYLKNTLIQPKTTKSKNPLAIAGVILGLLVLSSVDLVGLWPQFRAIANTQSFRFFHEVQSLLIVWITLYLSYRWYPALGLTGLLIYISVHIPYFVFNITKEPLVTVHISLVTITGIIGTILIGKIRQIQAAAAQHNLQMGHLNRIGQEMGQSLDLSAVTGRALESTLRILNLDAGIIRYIDEVTKEVVILSHWGLPAALAKEILVNPGLKMGQGIAGEVAESGEPLIIESLAQYKNLVYKAFLGAGFRSAAALPLKVRGNVVGVITGFTFQARTFTTDDLDLMASLGNMAGMAIANSRLFSEVAAKGKEWERTFDSVSEGIALLSPEHRIIRVNWTLARMLNTTPQALVGQRCFDVFRNLGSPLDGCPGDACMAEGGPREIVSFESKFGDRWLQMRADPVLDSKGELISIVQTVRDITELKRTEDALTRSLLTTNAVLDMVQIAGRGLIKKEVYAAFTSRLLKLVPFDEATIFLLDHTEQVFHTLAVRADSELSVTSNDIPLSECKAAEWLTHPSTAHLENDSSEIKLPHDDENSKLAVYKATMRIPLSFSNQPFGIFELKSYQPGTYGEAEQQIMRQLCNVLAQMIWYQHVANLEVAERKELQEMDEAREQFVAFLAHELRSPLTPVIASADLLARQIPKEPGSPEYRCINNIMLGAKTLEARLSDLLDIAQYRMATFSLQLGPVEFKEIAKGVASRFESLVKEKGQTLSLEIPEQLPVLQADSRRLEQVIGNLVDNAVKFTPQGGAIRLSAIVNDNNLLVKVHDSGSGIPYEEQAKLFQPYWRGKSDRLRFRGAGFGLSICKRLVEAHGGKIWVENSPDKGTTFVFYLPVDGPKAKGGKKL</sequence>